<evidence type="ECO:0000256" key="7">
    <source>
        <dbReference type="ARBA" id="ARBA00023004"/>
    </source>
</evidence>
<proteinExistence type="inferred from homology"/>
<comment type="similarity">
    <text evidence="11">Belongs to the helicase family. DinG subfamily. Type 1 sub-subfamily.</text>
</comment>
<dbReference type="EMBL" id="CAKLDI010000001">
    <property type="protein sequence ID" value="CAH0533911.1"/>
    <property type="molecule type" value="Genomic_DNA"/>
</dbReference>
<dbReference type="HAMAP" id="MF_02205">
    <property type="entry name" value="DinG_proteobact"/>
    <property type="match status" value="1"/>
</dbReference>
<evidence type="ECO:0000256" key="8">
    <source>
        <dbReference type="ARBA" id="ARBA00023014"/>
    </source>
</evidence>
<keyword evidence="2 11" id="KW-0479">Metal-binding</keyword>
<sequence>MAFHVKLNRPYLYCLSFMLSPAVTQQIRHCYQNLKDQLPHFVSRRGQNYLVAEIAKTLGGEYHAKQRMLVAEAGTGIGKSLAYLMGAVPFALHHNKKVVIATATVALQEQLLNKDLPLFRRIYDKPMDFILAKGRQRYCCAHKLAASLEDDSQMALWQQKPKAKEIALLKRMQTAYGQGKWDGDIDSWPTAIPHHLWQQIQSDKHSCHNGLAAHRDCPFQKARNHLDKADVIIANHALMLADLELGGGVILPEPEQCIYVIDEAHHLPRVARDFSAASAALKGSETWLTRLNQASVRYGQAGDLKRSDKFVTALQSAISQLIPDFIALSQHIDPSQFSKDGIYRFAHGELPTWLSELAGGCKEQSKKAFQALGKLLDLVTERLKEGEINSKQADPIISEAGVYLQRLEMLSKTWHLMAEPERDKGAPLARWLSRNPDRDGDYIVHVSPIEVGYRLDQLLWSRAAGVILTSATLRALNSFDYFCRQAGIYRDSGCQFLALSSPFDYTNQARLVVPALKHEPQAQQFTQYLIDELPNYLAEDKASLVLFASYWQMNQVAESIEATCKKQGWQLLVQGKESRGSLLDKHKKAVDAGKVSIIFGTSSFSEGLDLAGDLLTNVIITKIPFAVPTSPVEEAHAEYVEANGGNAFMQIAVPEASRKLTQSVGRLLRKEKDSGRVVILDRRVISKRYGKALLDALPPFHRLIEQP</sequence>
<reference evidence="13" key="1">
    <citation type="submission" date="2021-11" db="EMBL/GenBank/DDBJ databases">
        <authorList>
            <person name="Rodrigo-Torres L."/>
            <person name="Arahal R. D."/>
            <person name="Lucena T."/>
        </authorList>
    </citation>
    <scope>NUCLEOTIDE SEQUENCE</scope>
    <source>
        <strain evidence="13">CECT 7929</strain>
    </source>
</reference>
<comment type="caution">
    <text evidence="11">Lacks conserved residue(s) required for the propagation of feature annotation.</text>
</comment>
<keyword evidence="7 11" id="KW-0408">Iron</keyword>
<keyword evidence="1 11" id="KW-0004">4Fe-4S</keyword>
<keyword evidence="14" id="KW-1185">Reference proteome</keyword>
<evidence type="ECO:0000256" key="6">
    <source>
        <dbReference type="ARBA" id="ARBA00022840"/>
    </source>
</evidence>
<dbReference type="Gene3D" id="3.40.50.300">
    <property type="entry name" value="P-loop containing nucleotide triphosphate hydrolases"/>
    <property type="match status" value="2"/>
</dbReference>
<keyword evidence="3 11" id="KW-0547">Nucleotide-binding</keyword>
<dbReference type="InterPro" id="IPR014013">
    <property type="entry name" value="Helic_SF1/SF2_ATP-bd_DinG/Rad3"/>
</dbReference>
<comment type="catalytic activity">
    <reaction evidence="11">
        <text>ATP + H2O = ADP + phosphate + H(+)</text>
        <dbReference type="Rhea" id="RHEA:13065"/>
        <dbReference type="ChEBI" id="CHEBI:15377"/>
        <dbReference type="ChEBI" id="CHEBI:15378"/>
        <dbReference type="ChEBI" id="CHEBI:30616"/>
        <dbReference type="ChEBI" id="CHEBI:43474"/>
        <dbReference type="ChEBI" id="CHEBI:456216"/>
        <dbReference type="EC" id="5.6.2.3"/>
    </reaction>
</comment>
<dbReference type="SUPFAM" id="SSF52540">
    <property type="entry name" value="P-loop containing nucleoside triphosphate hydrolases"/>
    <property type="match status" value="1"/>
</dbReference>
<feature type="binding site" evidence="11">
    <location>
        <position position="140"/>
    </location>
    <ligand>
        <name>[4Fe-4S] cluster</name>
        <dbReference type="ChEBI" id="CHEBI:49883"/>
    </ligand>
</feature>
<dbReference type="InterPro" id="IPR045028">
    <property type="entry name" value="DinG/Rad3-like"/>
</dbReference>
<evidence type="ECO:0000256" key="2">
    <source>
        <dbReference type="ARBA" id="ARBA00022723"/>
    </source>
</evidence>
<comment type="caution">
    <text evidence="13">The sequence shown here is derived from an EMBL/GenBank/DDBJ whole genome shotgun (WGS) entry which is preliminary data.</text>
</comment>
<accession>A0ABN8DS23</accession>
<keyword evidence="10 11" id="KW-0413">Isomerase</keyword>
<evidence type="ECO:0000256" key="10">
    <source>
        <dbReference type="ARBA" id="ARBA00023235"/>
    </source>
</evidence>
<dbReference type="InterPro" id="IPR027417">
    <property type="entry name" value="P-loop_NTPase"/>
</dbReference>
<evidence type="ECO:0000313" key="14">
    <source>
        <dbReference type="Proteomes" id="UP000838672"/>
    </source>
</evidence>
<gene>
    <name evidence="13" type="primary">dinG_2</name>
    <name evidence="11" type="synonym">dinG</name>
    <name evidence="13" type="ORF">VST7929_01788</name>
</gene>
<keyword evidence="5 11" id="KW-0347">Helicase</keyword>
<dbReference type="PANTHER" id="PTHR11472:SF59">
    <property type="entry name" value="ATP-DEPENDENT DNA HELICASE DING"/>
    <property type="match status" value="1"/>
</dbReference>
<dbReference type="GO" id="GO:0016787">
    <property type="term" value="F:hydrolase activity"/>
    <property type="evidence" value="ECO:0007669"/>
    <property type="project" value="UniProtKB-KW"/>
</dbReference>
<dbReference type="SMART" id="SM00491">
    <property type="entry name" value="HELICc2"/>
    <property type="match status" value="1"/>
</dbReference>
<dbReference type="InterPro" id="IPR006555">
    <property type="entry name" value="ATP-dep_Helicase_C"/>
</dbReference>
<evidence type="ECO:0000256" key="3">
    <source>
        <dbReference type="ARBA" id="ARBA00022741"/>
    </source>
</evidence>
<evidence type="ECO:0000256" key="5">
    <source>
        <dbReference type="ARBA" id="ARBA00022806"/>
    </source>
</evidence>
<keyword evidence="9 11" id="KW-0238">DNA-binding</keyword>
<protein>
    <recommendedName>
        <fullName evidence="11">ATP-dependent DNA helicase DinG</fullName>
        <ecNumber evidence="11">5.6.2.3</ecNumber>
    </recommendedName>
    <alternativeName>
        <fullName evidence="11">DNA 5'-3' helicase DinG</fullName>
    </alternativeName>
</protein>
<dbReference type="InterPro" id="IPR010614">
    <property type="entry name" value="RAD3-like_helicase_DEAD"/>
</dbReference>
<feature type="binding site" evidence="11">
    <location>
        <position position="207"/>
    </location>
    <ligand>
        <name>[4Fe-4S] cluster</name>
        <dbReference type="ChEBI" id="CHEBI:49883"/>
    </ligand>
</feature>
<dbReference type="PROSITE" id="PS51193">
    <property type="entry name" value="HELICASE_ATP_BIND_2"/>
    <property type="match status" value="1"/>
</dbReference>
<dbReference type="Proteomes" id="UP000838672">
    <property type="component" value="Unassembled WGS sequence"/>
</dbReference>
<dbReference type="NCBIfam" id="NF008729">
    <property type="entry name" value="PRK11747.1"/>
    <property type="match status" value="1"/>
</dbReference>
<dbReference type="InterPro" id="IPR039000">
    <property type="entry name" value="DinG_proteobact"/>
</dbReference>
<evidence type="ECO:0000256" key="11">
    <source>
        <dbReference type="HAMAP-Rule" id="MF_02205"/>
    </source>
</evidence>
<evidence type="ECO:0000259" key="12">
    <source>
        <dbReference type="PROSITE" id="PS51193"/>
    </source>
</evidence>
<dbReference type="EC" id="5.6.2.3" evidence="11"/>
<comment type="function">
    <text evidence="11">DNA-dependent ATPase and 5'-3' DNA helicase. Unwinds D-loops, R-loops, forked DNA and G-quadruplex DNA.</text>
</comment>
<keyword evidence="4 11" id="KW-0378">Hydrolase</keyword>
<evidence type="ECO:0000256" key="4">
    <source>
        <dbReference type="ARBA" id="ARBA00022801"/>
    </source>
</evidence>
<dbReference type="Pfam" id="PF06733">
    <property type="entry name" value="DEAD_2"/>
    <property type="match status" value="1"/>
</dbReference>
<dbReference type="PANTHER" id="PTHR11472">
    <property type="entry name" value="DNA REPAIR DEAD HELICASE RAD3/XP-D SUBFAMILY MEMBER"/>
    <property type="match status" value="1"/>
</dbReference>
<evidence type="ECO:0000313" key="13">
    <source>
        <dbReference type="EMBL" id="CAH0533911.1"/>
    </source>
</evidence>
<keyword evidence="6 11" id="KW-0067">ATP-binding</keyword>
<comment type="cofactor">
    <cofactor evidence="11">
        <name>[4Fe-4S] cluster</name>
        <dbReference type="ChEBI" id="CHEBI:49883"/>
    </cofactor>
    <text evidence="11">Binds 1 [4Fe-4S] cluster.</text>
</comment>
<evidence type="ECO:0000256" key="9">
    <source>
        <dbReference type="ARBA" id="ARBA00023125"/>
    </source>
</evidence>
<feature type="domain" description="Helicase ATP-binding" evidence="12">
    <location>
        <begin position="33"/>
        <end position="325"/>
    </location>
</feature>
<organism evidence="13 14">
    <name type="scientific">Vibrio stylophorae</name>
    <dbReference type="NCBI Taxonomy" id="659351"/>
    <lineage>
        <taxon>Bacteria</taxon>
        <taxon>Pseudomonadati</taxon>
        <taxon>Pseudomonadota</taxon>
        <taxon>Gammaproteobacteria</taxon>
        <taxon>Vibrionales</taxon>
        <taxon>Vibrionaceae</taxon>
        <taxon>Vibrio</taxon>
    </lineage>
</organism>
<name>A0ABN8DS23_9VIBR</name>
<dbReference type="GO" id="GO:0003678">
    <property type="term" value="F:DNA helicase activity"/>
    <property type="evidence" value="ECO:0007669"/>
    <property type="project" value="UniProtKB-EC"/>
</dbReference>
<keyword evidence="8 11" id="KW-0411">Iron-sulfur</keyword>
<evidence type="ECO:0000256" key="1">
    <source>
        <dbReference type="ARBA" id="ARBA00022485"/>
    </source>
</evidence>
<feature type="binding site" evidence="11">
    <location>
        <position position="217"/>
    </location>
    <ligand>
        <name>[4Fe-4S] cluster</name>
        <dbReference type="ChEBI" id="CHEBI:49883"/>
    </ligand>
</feature>
<dbReference type="Pfam" id="PF13307">
    <property type="entry name" value="Helicase_C_2"/>
    <property type="match status" value="1"/>
</dbReference>